<dbReference type="GO" id="GO:0032259">
    <property type="term" value="P:methylation"/>
    <property type="evidence" value="ECO:0007669"/>
    <property type="project" value="UniProtKB-KW"/>
</dbReference>
<dbReference type="Pfam" id="PF08242">
    <property type="entry name" value="Methyltransf_12"/>
    <property type="match status" value="1"/>
</dbReference>
<evidence type="ECO:0000259" key="2">
    <source>
        <dbReference type="Pfam" id="PF08242"/>
    </source>
</evidence>
<dbReference type="PANTHER" id="PTHR43591">
    <property type="entry name" value="METHYLTRANSFERASE"/>
    <property type="match status" value="1"/>
</dbReference>
<accession>A0A4R1HLC6</accession>
<gene>
    <name evidence="3" type="ORF">EV378_5893</name>
</gene>
<dbReference type="EMBL" id="SMFZ01000002">
    <property type="protein sequence ID" value="TCK21901.1"/>
    <property type="molecule type" value="Genomic_DNA"/>
</dbReference>
<dbReference type="GO" id="GO:0008168">
    <property type="term" value="F:methyltransferase activity"/>
    <property type="evidence" value="ECO:0007669"/>
    <property type="project" value="UniProtKB-KW"/>
</dbReference>
<dbReference type="RefSeq" id="WP_132430586.1">
    <property type="nucleotide sequence ID" value="NZ_SMFZ01000002.1"/>
</dbReference>
<evidence type="ECO:0000256" key="1">
    <source>
        <dbReference type="SAM" id="MobiDB-lite"/>
    </source>
</evidence>
<reference evidence="3 4" key="1">
    <citation type="submission" date="2019-03" db="EMBL/GenBank/DDBJ databases">
        <title>Sequencing the genomes of 1000 actinobacteria strains.</title>
        <authorList>
            <person name="Klenk H.-P."/>
        </authorList>
    </citation>
    <scope>NUCLEOTIDE SEQUENCE [LARGE SCALE GENOMIC DNA]</scope>
    <source>
        <strain evidence="3 4">DSM 44969</strain>
    </source>
</reference>
<evidence type="ECO:0000313" key="3">
    <source>
        <dbReference type="EMBL" id="TCK21901.1"/>
    </source>
</evidence>
<name>A0A4R1HLC6_PSEEN</name>
<dbReference type="Proteomes" id="UP000295560">
    <property type="component" value="Unassembled WGS sequence"/>
</dbReference>
<keyword evidence="3" id="KW-0808">Transferase</keyword>
<dbReference type="CDD" id="cd02440">
    <property type="entry name" value="AdoMet_MTases"/>
    <property type="match status" value="1"/>
</dbReference>
<dbReference type="AlphaFoldDB" id="A0A4R1HLC6"/>
<feature type="domain" description="Methyltransferase type 12" evidence="2">
    <location>
        <begin position="62"/>
        <end position="151"/>
    </location>
</feature>
<dbReference type="InterPro" id="IPR013217">
    <property type="entry name" value="Methyltransf_12"/>
</dbReference>
<evidence type="ECO:0000313" key="4">
    <source>
        <dbReference type="Proteomes" id="UP000295560"/>
    </source>
</evidence>
<comment type="caution">
    <text evidence="3">The sequence shown here is derived from an EMBL/GenBank/DDBJ whole genome shotgun (WGS) entry which is preliminary data.</text>
</comment>
<organism evidence="3 4">
    <name type="scientific">Pseudonocardia endophytica</name>
    <dbReference type="NCBI Taxonomy" id="401976"/>
    <lineage>
        <taxon>Bacteria</taxon>
        <taxon>Bacillati</taxon>
        <taxon>Actinomycetota</taxon>
        <taxon>Actinomycetes</taxon>
        <taxon>Pseudonocardiales</taxon>
        <taxon>Pseudonocardiaceae</taxon>
        <taxon>Pseudonocardia</taxon>
    </lineage>
</organism>
<dbReference type="SUPFAM" id="SSF53335">
    <property type="entry name" value="S-adenosyl-L-methionine-dependent methyltransferases"/>
    <property type="match status" value="1"/>
</dbReference>
<keyword evidence="4" id="KW-1185">Reference proteome</keyword>
<dbReference type="Gene3D" id="3.40.50.150">
    <property type="entry name" value="Vaccinia Virus protein VP39"/>
    <property type="match status" value="1"/>
</dbReference>
<dbReference type="OrthoDB" id="3382693at2"/>
<feature type="region of interest" description="Disordered" evidence="1">
    <location>
        <begin position="1"/>
        <end position="22"/>
    </location>
</feature>
<proteinExistence type="predicted"/>
<dbReference type="InterPro" id="IPR029063">
    <property type="entry name" value="SAM-dependent_MTases_sf"/>
</dbReference>
<keyword evidence="3" id="KW-0489">Methyltransferase</keyword>
<sequence>MTHAQQQGHGHGHGHGHGGHDAFTDDALAEMLDLDAEIVAPQLREIVEFVGAHAPEDARLVVDLGAGTGTGSAALARRFPDASVVAVDGSAAMVNRLRANGFTATQSDLDSGWPEVGSPDVVWAASSLHHLSDVERVLRDAHAATKPGALLAVVEMDDQPRILDDDAGRALEDRAHEVMAAERWNAHPDWTGAIESAGFAVVEKRRFELDDVPPRDVAVRYGRAFLTRVRAGIGDKLPAADRETLDQLLADGVLEQTDLRVRVTRTLWLARR</sequence>
<protein>
    <submittedName>
        <fullName evidence="3">Methyltransferase family protein</fullName>
    </submittedName>
</protein>